<dbReference type="GO" id="GO:0004519">
    <property type="term" value="F:endonuclease activity"/>
    <property type="evidence" value="ECO:0007669"/>
    <property type="project" value="UniProtKB-KW"/>
</dbReference>
<feature type="transmembrane region" description="Helical" evidence="1">
    <location>
        <begin position="12"/>
        <end position="36"/>
    </location>
</feature>
<reference evidence="4 5" key="1">
    <citation type="submission" date="2023-01" db="EMBL/GenBank/DDBJ databases">
        <title>Vibrio sp. KJ40-1 sp.nov, isolated from marine algae.</title>
        <authorList>
            <person name="Butt M."/>
            <person name="Kim J.M.J."/>
            <person name="Jeon C.O.C."/>
        </authorList>
    </citation>
    <scope>NUCLEOTIDE SEQUENCE [LARGE SCALE GENOMIC DNA]</scope>
    <source>
        <strain evidence="4 5">KJ40-1</strain>
    </source>
</reference>
<accession>A0ABT4YN50</accession>
<comment type="caution">
    <text evidence="4">The sequence shown here is derived from an EMBL/GenBank/DDBJ whole genome shotgun (WGS) entry which is preliminary data.</text>
</comment>
<dbReference type="InterPro" id="IPR011335">
    <property type="entry name" value="Restrct_endonuc-II-like"/>
</dbReference>
<protein>
    <submittedName>
        <fullName evidence="4">Restriction endonuclease</fullName>
        <ecNumber evidence="4">3.1.21.-</ecNumber>
    </submittedName>
</protein>
<sequence length="276" mass="31171">MAKKNESLLRMLFEAPWWVSVLISGFSYLFLNYIFPRLLVSDAMVSQAFLNAARDLSPMVALVFLFPAPFAFLRSYISKKRLENTSSVSDIAKLDWMEFEALLGEFYRQQGYTVKQKLSHSSDGGVDIKLTKDRKVSLVQCKHWKKQKVGVKVLRELYGVLLDSKADKMIVITSGEFTIDAQQFAQHKEFDLINGVQLVSMLAQTQQSNDTVNIDISTQEYGTPLGNRKPIETTSLSTCPKCGSELTLRTARKGSNAGKQFYGCIGFPKCRYTRSK</sequence>
<dbReference type="Gene3D" id="3.30.65.10">
    <property type="entry name" value="Bacterial Topoisomerase I, domain 1"/>
    <property type="match status" value="1"/>
</dbReference>
<dbReference type="PANTHER" id="PTHR30015:SF7">
    <property type="entry name" value="TYPE IV METHYL-DIRECTED RESTRICTION ENZYME ECOKMRR"/>
    <property type="match status" value="1"/>
</dbReference>
<gene>
    <name evidence="4" type="ORF">PGX00_04300</name>
</gene>
<evidence type="ECO:0000256" key="1">
    <source>
        <dbReference type="SAM" id="Phobius"/>
    </source>
</evidence>
<keyword evidence="1" id="KW-1133">Transmembrane helix</keyword>
<dbReference type="GO" id="GO:0016787">
    <property type="term" value="F:hydrolase activity"/>
    <property type="evidence" value="ECO:0007669"/>
    <property type="project" value="UniProtKB-KW"/>
</dbReference>
<keyword evidence="1" id="KW-0812">Transmembrane</keyword>
<keyword evidence="4" id="KW-0255">Endonuclease</keyword>
<dbReference type="InterPro" id="IPR013498">
    <property type="entry name" value="Topo_IA_Znf"/>
</dbReference>
<evidence type="ECO:0000259" key="2">
    <source>
        <dbReference type="Pfam" id="PF01396"/>
    </source>
</evidence>
<proteinExistence type="predicted"/>
<dbReference type="RefSeq" id="WP_272133176.1">
    <property type="nucleotide sequence ID" value="NZ_JAQLOI010000001.1"/>
</dbReference>
<keyword evidence="5" id="KW-1185">Reference proteome</keyword>
<dbReference type="Pfam" id="PF04471">
    <property type="entry name" value="Mrr_cat"/>
    <property type="match status" value="1"/>
</dbReference>
<organism evidence="4 5">
    <name type="scientific">Vibrio algarum</name>
    <dbReference type="NCBI Taxonomy" id="3020714"/>
    <lineage>
        <taxon>Bacteria</taxon>
        <taxon>Pseudomonadati</taxon>
        <taxon>Pseudomonadota</taxon>
        <taxon>Gammaproteobacteria</taxon>
        <taxon>Vibrionales</taxon>
        <taxon>Vibrionaceae</taxon>
        <taxon>Vibrio</taxon>
    </lineage>
</organism>
<dbReference type="InterPro" id="IPR052906">
    <property type="entry name" value="Type_IV_Methyl-Rstrct_Enzyme"/>
</dbReference>
<keyword evidence="1" id="KW-0472">Membrane</keyword>
<dbReference type="Pfam" id="PF01396">
    <property type="entry name" value="Zn_ribbon_Top1"/>
    <property type="match status" value="1"/>
</dbReference>
<dbReference type="SUPFAM" id="SSF52980">
    <property type="entry name" value="Restriction endonuclease-like"/>
    <property type="match status" value="1"/>
</dbReference>
<dbReference type="InterPro" id="IPR007560">
    <property type="entry name" value="Restrct_endonuc_IV_Mrr"/>
</dbReference>
<evidence type="ECO:0000313" key="5">
    <source>
        <dbReference type="Proteomes" id="UP001210678"/>
    </source>
</evidence>
<keyword evidence="4" id="KW-0378">Hydrolase</keyword>
<feature type="domain" description="Restriction endonuclease type IV Mrr" evidence="3">
    <location>
        <begin position="91"/>
        <end position="202"/>
    </location>
</feature>
<feature type="domain" description="DNA topoisomerase type IA zn finger" evidence="2">
    <location>
        <begin position="238"/>
        <end position="275"/>
    </location>
</feature>
<dbReference type="InterPro" id="IPR011856">
    <property type="entry name" value="tRNA_endonuc-like_dom_sf"/>
</dbReference>
<evidence type="ECO:0000259" key="3">
    <source>
        <dbReference type="Pfam" id="PF04471"/>
    </source>
</evidence>
<dbReference type="PANTHER" id="PTHR30015">
    <property type="entry name" value="MRR RESTRICTION SYSTEM PROTEIN"/>
    <property type="match status" value="1"/>
</dbReference>
<dbReference type="SUPFAM" id="SSF57783">
    <property type="entry name" value="Zinc beta-ribbon"/>
    <property type="match status" value="1"/>
</dbReference>
<dbReference type="Proteomes" id="UP001210678">
    <property type="component" value="Unassembled WGS sequence"/>
</dbReference>
<dbReference type="EMBL" id="JAQLOI010000001">
    <property type="protein sequence ID" value="MDB1122948.1"/>
    <property type="molecule type" value="Genomic_DNA"/>
</dbReference>
<name>A0ABT4YN50_9VIBR</name>
<evidence type="ECO:0000313" key="4">
    <source>
        <dbReference type="EMBL" id="MDB1122948.1"/>
    </source>
</evidence>
<feature type="transmembrane region" description="Helical" evidence="1">
    <location>
        <begin position="56"/>
        <end position="77"/>
    </location>
</feature>
<keyword evidence="4" id="KW-0540">Nuclease</keyword>
<dbReference type="EC" id="3.1.21.-" evidence="4"/>
<dbReference type="Gene3D" id="3.40.1350.10">
    <property type="match status" value="1"/>
</dbReference>